<comment type="caution">
    <text evidence="1">The sequence shown here is derived from an EMBL/GenBank/DDBJ whole genome shotgun (WGS) entry which is preliminary data.</text>
</comment>
<dbReference type="Proteomes" id="UP000824890">
    <property type="component" value="Unassembled WGS sequence"/>
</dbReference>
<name>A0ABQ8EDX0_BRANA</name>
<gene>
    <name evidence="1" type="ORF">HID58_006272</name>
</gene>
<keyword evidence="2" id="KW-1185">Reference proteome</keyword>
<dbReference type="EMBL" id="JAGKQM010000002">
    <property type="protein sequence ID" value="KAH0938811.1"/>
    <property type="molecule type" value="Genomic_DNA"/>
</dbReference>
<evidence type="ECO:0000313" key="1">
    <source>
        <dbReference type="EMBL" id="KAH0938811.1"/>
    </source>
</evidence>
<reference evidence="1 2" key="1">
    <citation type="submission" date="2021-05" db="EMBL/GenBank/DDBJ databases">
        <title>Genome Assembly of Synthetic Allotetraploid Brassica napus Reveals Homoeologous Exchanges between Subgenomes.</title>
        <authorList>
            <person name="Davis J.T."/>
        </authorList>
    </citation>
    <scope>NUCLEOTIDE SEQUENCE [LARGE SCALE GENOMIC DNA]</scope>
    <source>
        <strain evidence="2">cv. Da-Ae</strain>
        <tissue evidence="1">Seedling</tissue>
    </source>
</reference>
<accession>A0ABQ8EDX0</accession>
<protein>
    <submittedName>
        <fullName evidence="1">Uncharacterized protein</fullName>
    </submittedName>
</protein>
<sequence length="13" mass="1690">MGIRFLVWYRFDS</sequence>
<organism evidence="1 2">
    <name type="scientific">Brassica napus</name>
    <name type="common">Rape</name>
    <dbReference type="NCBI Taxonomy" id="3708"/>
    <lineage>
        <taxon>Eukaryota</taxon>
        <taxon>Viridiplantae</taxon>
        <taxon>Streptophyta</taxon>
        <taxon>Embryophyta</taxon>
        <taxon>Tracheophyta</taxon>
        <taxon>Spermatophyta</taxon>
        <taxon>Magnoliopsida</taxon>
        <taxon>eudicotyledons</taxon>
        <taxon>Gunneridae</taxon>
        <taxon>Pentapetalae</taxon>
        <taxon>rosids</taxon>
        <taxon>malvids</taxon>
        <taxon>Brassicales</taxon>
        <taxon>Brassicaceae</taxon>
        <taxon>Brassiceae</taxon>
        <taxon>Brassica</taxon>
    </lineage>
</organism>
<proteinExistence type="predicted"/>
<evidence type="ECO:0000313" key="2">
    <source>
        <dbReference type="Proteomes" id="UP000824890"/>
    </source>
</evidence>